<evidence type="ECO:0000313" key="3">
    <source>
        <dbReference type="Proteomes" id="UP000287908"/>
    </source>
</evidence>
<feature type="transmembrane region" description="Helical" evidence="1">
    <location>
        <begin position="7"/>
        <end position="32"/>
    </location>
</feature>
<organism evidence="2 3">
    <name type="scientific">Idiomarina seosinensis</name>
    <dbReference type="NCBI Taxonomy" id="281739"/>
    <lineage>
        <taxon>Bacteria</taxon>
        <taxon>Pseudomonadati</taxon>
        <taxon>Pseudomonadota</taxon>
        <taxon>Gammaproteobacteria</taxon>
        <taxon>Alteromonadales</taxon>
        <taxon>Idiomarinaceae</taxon>
        <taxon>Idiomarina</taxon>
    </lineage>
</organism>
<accession>A0A432ZH78</accession>
<dbReference type="Proteomes" id="UP000287908">
    <property type="component" value="Unassembled WGS sequence"/>
</dbReference>
<keyword evidence="1" id="KW-1133">Transmembrane helix</keyword>
<feature type="transmembrane region" description="Helical" evidence="1">
    <location>
        <begin position="38"/>
        <end position="56"/>
    </location>
</feature>
<keyword evidence="3" id="KW-1185">Reference proteome</keyword>
<keyword evidence="1" id="KW-0472">Membrane</keyword>
<keyword evidence="1" id="KW-0812">Transmembrane</keyword>
<evidence type="ECO:0000313" key="2">
    <source>
        <dbReference type="EMBL" id="RUO77318.1"/>
    </source>
</evidence>
<comment type="caution">
    <text evidence="2">The sequence shown here is derived from an EMBL/GenBank/DDBJ whole genome shotgun (WGS) entry which is preliminary data.</text>
</comment>
<proteinExistence type="predicted"/>
<dbReference type="AlphaFoldDB" id="A0A432ZH78"/>
<protein>
    <submittedName>
        <fullName evidence="2">Uncharacterized protein</fullName>
    </submittedName>
</protein>
<evidence type="ECO:0000256" key="1">
    <source>
        <dbReference type="SAM" id="Phobius"/>
    </source>
</evidence>
<dbReference type="EMBL" id="PIQF01000001">
    <property type="protein sequence ID" value="RUO77318.1"/>
    <property type="molecule type" value="Genomic_DNA"/>
</dbReference>
<gene>
    <name evidence="2" type="ORF">CWI81_02205</name>
</gene>
<sequence>MSSFKQSFLLLFAIVCSILFVAAIVNIVFYWPSKGFDWMFLGRNVLYALATGYWVWKLLIMPQRRKVES</sequence>
<name>A0A432ZH78_9GAMM</name>
<reference evidence="2 3" key="1">
    <citation type="journal article" date="2011" name="Front. Microbiol.">
        <title>Genomic signatures of strain selection and enhancement in Bacillus atrophaeus var. globigii, a historical biowarfare simulant.</title>
        <authorList>
            <person name="Gibbons H.S."/>
            <person name="Broomall S.M."/>
            <person name="McNew L.A."/>
            <person name="Daligault H."/>
            <person name="Chapman C."/>
            <person name="Bruce D."/>
            <person name="Karavis M."/>
            <person name="Krepps M."/>
            <person name="McGregor P.A."/>
            <person name="Hong C."/>
            <person name="Park K.H."/>
            <person name="Akmal A."/>
            <person name="Feldman A."/>
            <person name="Lin J.S."/>
            <person name="Chang W.E."/>
            <person name="Higgs B.W."/>
            <person name="Demirev P."/>
            <person name="Lindquist J."/>
            <person name="Liem A."/>
            <person name="Fochler E."/>
            <person name="Read T.D."/>
            <person name="Tapia R."/>
            <person name="Johnson S."/>
            <person name="Bishop-Lilly K.A."/>
            <person name="Detter C."/>
            <person name="Han C."/>
            <person name="Sozhamannan S."/>
            <person name="Rosenzweig C.N."/>
            <person name="Skowronski E.W."/>
        </authorList>
    </citation>
    <scope>NUCLEOTIDE SEQUENCE [LARGE SCALE GENOMIC DNA]</scope>
    <source>
        <strain evidence="2 3">CL-SP19</strain>
    </source>
</reference>